<comment type="caution">
    <text evidence="3">The sequence shown here is derived from an EMBL/GenBank/DDBJ whole genome shotgun (WGS) entry which is preliminary data.</text>
</comment>
<dbReference type="Gene3D" id="1.10.443.10">
    <property type="entry name" value="Intergrase catalytic core"/>
    <property type="match status" value="1"/>
</dbReference>
<dbReference type="InterPro" id="IPR011010">
    <property type="entry name" value="DNA_brk_join_enz"/>
</dbReference>
<protein>
    <submittedName>
        <fullName evidence="3">Tyrosine-type recombinase/integrase</fullName>
    </submittedName>
</protein>
<evidence type="ECO:0000256" key="1">
    <source>
        <dbReference type="ARBA" id="ARBA00023172"/>
    </source>
</evidence>
<dbReference type="RefSeq" id="WP_202829268.1">
    <property type="nucleotide sequence ID" value="NZ_JAEUXJ010000049.1"/>
</dbReference>
<dbReference type="InterPro" id="IPR002104">
    <property type="entry name" value="Integrase_catalytic"/>
</dbReference>
<dbReference type="SUPFAM" id="SSF56349">
    <property type="entry name" value="DNA breaking-rejoining enzymes"/>
    <property type="match status" value="1"/>
</dbReference>
<dbReference type="Pfam" id="PF00589">
    <property type="entry name" value="Phage_integrase"/>
    <property type="match status" value="1"/>
</dbReference>
<gene>
    <name evidence="3" type="ORF">JMJ55_29955</name>
</gene>
<keyword evidence="4" id="KW-1185">Reference proteome</keyword>
<sequence>MSRILKRLAKRAGLNPTAISGHSARVGMAQDLVAGGADLVAVMQAGRWKSPTMPARYAERLLANRGAVAGYYGQRS</sequence>
<name>A0ABS1VCW6_9PROT</name>
<proteinExistence type="predicted"/>
<evidence type="ECO:0000259" key="2">
    <source>
        <dbReference type="Pfam" id="PF00589"/>
    </source>
</evidence>
<feature type="domain" description="Tyr recombinase" evidence="2">
    <location>
        <begin position="2"/>
        <end position="59"/>
    </location>
</feature>
<keyword evidence="1" id="KW-0233">DNA recombination</keyword>
<organism evidence="3 4">
    <name type="scientific">Belnapia mucosa</name>
    <dbReference type="NCBI Taxonomy" id="2804532"/>
    <lineage>
        <taxon>Bacteria</taxon>
        <taxon>Pseudomonadati</taxon>
        <taxon>Pseudomonadota</taxon>
        <taxon>Alphaproteobacteria</taxon>
        <taxon>Acetobacterales</taxon>
        <taxon>Roseomonadaceae</taxon>
        <taxon>Belnapia</taxon>
    </lineage>
</organism>
<dbReference type="EMBL" id="JAEUXJ010000049">
    <property type="protein sequence ID" value="MBL6459536.1"/>
    <property type="molecule type" value="Genomic_DNA"/>
</dbReference>
<accession>A0ABS1VCW6</accession>
<reference evidence="3 4" key="1">
    <citation type="submission" date="2021-01" db="EMBL/GenBank/DDBJ databases">
        <title>Belnapia mucosa sp. nov. and Belnapia arida sp. nov., isolated from the Tabernas Desert (Almeria, Spain).</title>
        <authorList>
            <person name="Molina-Menor E."/>
            <person name="Vidal-Verdu A."/>
            <person name="Calonge A."/>
            <person name="Satari L."/>
            <person name="Pereto Magraner J."/>
            <person name="Porcar Miralles M."/>
        </authorList>
    </citation>
    <scope>NUCLEOTIDE SEQUENCE [LARGE SCALE GENOMIC DNA]</scope>
    <source>
        <strain evidence="3 4">T6</strain>
    </source>
</reference>
<dbReference type="InterPro" id="IPR013762">
    <property type="entry name" value="Integrase-like_cat_sf"/>
</dbReference>
<evidence type="ECO:0000313" key="3">
    <source>
        <dbReference type="EMBL" id="MBL6459536.1"/>
    </source>
</evidence>
<evidence type="ECO:0000313" key="4">
    <source>
        <dbReference type="Proteomes" id="UP000606490"/>
    </source>
</evidence>
<dbReference type="Proteomes" id="UP000606490">
    <property type="component" value="Unassembled WGS sequence"/>
</dbReference>